<sequence>MAAVVLRCRPMNVVPRLSCAEPPSVTPAISVVIQQRKIHSAVTPRGKGGRSSFSGIAATVFGATGFLGRYVVNRLGRIGSQVVIPHRCDQYDVMYLRPMGDLGQIIFLDWNARDKDSISRALAHSNVVINLVGREWETSNYRFEDTHVNIPKEIARAAKEAGIEKFIHMSHLNADIRSSSKYLRTKAVGEEAVREEFPDAIIMKPSEIYGREDRFFNHFANMRWFGRAVPLIAMGKKTVKQPVYVVDVAKAIVNAIKDPDSNGKTYALVGPNRYLLHDLVEYLYAVAHRPFVPYPLPRPLYHLAARFFEMNPFEPWTTRDKVERFHITDMKYPSLPGLEDLGIVPTSVEQKAIEVLRRHRRYRWLEAELGETKPAKTVNL</sequence>
<comment type="subcellular location">
    <subcellularLocation>
        <location evidence="2">Mitochondrion matrix</location>
    </subcellularLocation>
</comment>
<keyword evidence="9" id="KW-0007">Acetylation</keyword>
<evidence type="ECO:0000256" key="8">
    <source>
        <dbReference type="ARBA" id="ARBA00022982"/>
    </source>
</evidence>
<dbReference type="PANTHER" id="PTHR12126:SF11">
    <property type="entry name" value="NADH DEHYDROGENASE [UBIQUINONE] 1 ALPHA SUBCOMPLEX SUBUNIT 9, MITOCHONDRIAL"/>
    <property type="match status" value="1"/>
</dbReference>
<protein>
    <recommendedName>
        <fullName evidence="12">NADH dehydrogenase [ubiquinone] 1 alpha subcomplex subunit 9, mitochondrial</fullName>
    </recommendedName>
    <alternativeName>
        <fullName evidence="14">Complex I-39kD</fullName>
    </alternativeName>
    <alternativeName>
        <fullName evidence="13">NADH-ubiquinone oxidoreductase 39 kDa subunit</fullName>
    </alternativeName>
</protein>
<keyword evidence="4" id="KW-0285">Flavoprotein</keyword>
<keyword evidence="3" id="KW-0813">Transport</keyword>
<evidence type="ECO:0000313" key="17">
    <source>
        <dbReference type="EMBL" id="RXM35385.1"/>
    </source>
</evidence>
<keyword evidence="8" id="KW-0249">Electron transport</keyword>
<proteinExistence type="inferred from homology"/>
<accession>A0A444UJM4</accession>
<comment type="cofactor">
    <cofactor evidence="1">
        <name>FAD</name>
        <dbReference type="ChEBI" id="CHEBI:57692"/>
    </cofactor>
</comment>
<dbReference type="FunFam" id="3.40.50.720:FF:000246">
    <property type="entry name" value="NADH dehydrogenase [ubiquinone] 1 alpha subcomplex subunit 9, mitochondrial"/>
    <property type="match status" value="1"/>
</dbReference>
<keyword evidence="6" id="KW-0274">FAD</keyword>
<evidence type="ECO:0000256" key="3">
    <source>
        <dbReference type="ARBA" id="ARBA00022448"/>
    </source>
</evidence>
<evidence type="ECO:0000256" key="5">
    <source>
        <dbReference type="ARBA" id="ARBA00022660"/>
    </source>
</evidence>
<evidence type="ECO:0000256" key="9">
    <source>
        <dbReference type="ARBA" id="ARBA00022990"/>
    </source>
</evidence>
<evidence type="ECO:0000256" key="1">
    <source>
        <dbReference type="ARBA" id="ARBA00001974"/>
    </source>
</evidence>
<evidence type="ECO:0000313" key="18">
    <source>
        <dbReference type="Proteomes" id="UP000289886"/>
    </source>
</evidence>
<evidence type="ECO:0000256" key="15">
    <source>
        <dbReference type="ARBA" id="ARBA00046455"/>
    </source>
</evidence>
<dbReference type="EMBL" id="SCEB01214431">
    <property type="protein sequence ID" value="RXM35385.1"/>
    <property type="molecule type" value="Genomic_DNA"/>
</dbReference>
<evidence type="ECO:0000256" key="4">
    <source>
        <dbReference type="ARBA" id="ARBA00022630"/>
    </source>
</evidence>
<evidence type="ECO:0000256" key="14">
    <source>
        <dbReference type="ARBA" id="ARBA00043145"/>
    </source>
</evidence>
<evidence type="ECO:0000256" key="13">
    <source>
        <dbReference type="ARBA" id="ARBA00042000"/>
    </source>
</evidence>
<feature type="domain" description="NAD-dependent epimerase/dehydratase" evidence="16">
    <location>
        <begin position="59"/>
        <end position="266"/>
    </location>
</feature>
<evidence type="ECO:0000256" key="11">
    <source>
        <dbReference type="ARBA" id="ARBA00038501"/>
    </source>
</evidence>
<comment type="subunit">
    <text evidence="15">Complex I is composed of 45 different subunits. This a component of the hydrophobic protein fraction. Interacts with BLOC1S1. Interacts with SLC2A4. Interacts with CLOCK. Interacts with RAB5IF.</text>
</comment>
<evidence type="ECO:0000256" key="12">
    <source>
        <dbReference type="ARBA" id="ARBA00040720"/>
    </source>
</evidence>
<dbReference type="CDD" id="cd05271">
    <property type="entry name" value="NDUFA9_like_SDR_a"/>
    <property type="match status" value="1"/>
</dbReference>
<evidence type="ECO:0000256" key="10">
    <source>
        <dbReference type="ARBA" id="ARBA00023128"/>
    </source>
</evidence>
<comment type="caution">
    <text evidence="17">The sequence shown here is derived from an EMBL/GenBank/DDBJ whole genome shotgun (WGS) entry which is preliminary data.</text>
</comment>
<gene>
    <name evidence="17" type="ORF">EOD39_4131</name>
</gene>
<dbReference type="InterPro" id="IPR051207">
    <property type="entry name" value="ComplexI_NDUFA9_subunit"/>
</dbReference>
<dbReference type="SUPFAM" id="SSF51735">
    <property type="entry name" value="NAD(P)-binding Rossmann-fold domains"/>
    <property type="match status" value="1"/>
</dbReference>
<dbReference type="Gene3D" id="3.40.50.720">
    <property type="entry name" value="NAD(P)-binding Rossmann-like Domain"/>
    <property type="match status" value="1"/>
</dbReference>
<keyword evidence="10" id="KW-0496">Mitochondrion</keyword>
<name>A0A444UJM4_ACIRT</name>
<keyword evidence="7" id="KW-0809">Transit peptide</keyword>
<keyword evidence="18" id="KW-1185">Reference proteome</keyword>
<reference evidence="17 18" key="1">
    <citation type="submission" date="2019-01" db="EMBL/GenBank/DDBJ databases">
        <title>Draft Genome and Complete Hox-Cluster Characterization of the Sterlet Sturgeon (Acipenser ruthenus).</title>
        <authorList>
            <person name="Wei Q."/>
        </authorList>
    </citation>
    <scope>NUCLEOTIDE SEQUENCE [LARGE SCALE GENOMIC DNA]</scope>
    <source>
        <strain evidence="17">WHYD16114868_AA</strain>
        <tissue evidence="17">Blood</tissue>
    </source>
</reference>
<dbReference type="AlphaFoldDB" id="A0A444UJM4"/>
<keyword evidence="5" id="KW-0679">Respiratory chain</keyword>
<evidence type="ECO:0000256" key="7">
    <source>
        <dbReference type="ARBA" id="ARBA00022946"/>
    </source>
</evidence>
<dbReference type="InterPro" id="IPR001509">
    <property type="entry name" value="Epimerase_deHydtase"/>
</dbReference>
<comment type="similarity">
    <text evidence="11">Belongs to the complex I NDUFA9 subunit family.</text>
</comment>
<evidence type="ECO:0000259" key="16">
    <source>
        <dbReference type="Pfam" id="PF01370"/>
    </source>
</evidence>
<dbReference type="InterPro" id="IPR036291">
    <property type="entry name" value="NAD(P)-bd_dom_sf"/>
</dbReference>
<dbReference type="Pfam" id="PF01370">
    <property type="entry name" value="Epimerase"/>
    <property type="match status" value="1"/>
</dbReference>
<evidence type="ECO:0000256" key="6">
    <source>
        <dbReference type="ARBA" id="ARBA00022827"/>
    </source>
</evidence>
<dbReference type="GO" id="GO:0005759">
    <property type="term" value="C:mitochondrial matrix"/>
    <property type="evidence" value="ECO:0007669"/>
    <property type="project" value="UniProtKB-SubCell"/>
</dbReference>
<dbReference type="Proteomes" id="UP000289886">
    <property type="component" value="Unassembled WGS sequence"/>
</dbReference>
<organism evidence="17 18">
    <name type="scientific">Acipenser ruthenus</name>
    <name type="common">Sterlet sturgeon</name>
    <dbReference type="NCBI Taxonomy" id="7906"/>
    <lineage>
        <taxon>Eukaryota</taxon>
        <taxon>Metazoa</taxon>
        <taxon>Chordata</taxon>
        <taxon>Craniata</taxon>
        <taxon>Vertebrata</taxon>
        <taxon>Euteleostomi</taxon>
        <taxon>Actinopterygii</taxon>
        <taxon>Chondrostei</taxon>
        <taxon>Acipenseriformes</taxon>
        <taxon>Acipenseridae</taxon>
        <taxon>Acipenser</taxon>
    </lineage>
</organism>
<dbReference type="GO" id="GO:0044877">
    <property type="term" value="F:protein-containing complex binding"/>
    <property type="evidence" value="ECO:0007669"/>
    <property type="project" value="TreeGrafter"/>
</dbReference>
<evidence type="ECO:0000256" key="2">
    <source>
        <dbReference type="ARBA" id="ARBA00004305"/>
    </source>
</evidence>
<keyword evidence="17" id="KW-0830">Ubiquinone</keyword>
<dbReference type="PANTHER" id="PTHR12126">
    <property type="entry name" value="NADH-UBIQUINONE OXIDOREDUCTASE 39 KDA SUBUNIT-RELATED"/>
    <property type="match status" value="1"/>
</dbReference>